<comment type="caution">
    <text evidence="2">The sequence shown here is derived from an EMBL/GenBank/DDBJ whole genome shotgun (WGS) entry which is preliminary data.</text>
</comment>
<reference evidence="3" key="1">
    <citation type="journal article" date="2019" name="Int. J. Syst. Evol. Microbiol.">
        <title>The Global Catalogue of Microorganisms (GCM) 10K type strain sequencing project: providing services to taxonomists for standard genome sequencing and annotation.</title>
        <authorList>
            <consortium name="The Broad Institute Genomics Platform"/>
            <consortium name="The Broad Institute Genome Sequencing Center for Infectious Disease"/>
            <person name="Wu L."/>
            <person name="Ma J."/>
        </authorList>
    </citation>
    <scope>NUCLEOTIDE SEQUENCE [LARGE SCALE GENOMIC DNA]</scope>
    <source>
        <strain evidence="3">JCM 9918</strain>
    </source>
</reference>
<dbReference type="PROSITE" id="PS50995">
    <property type="entry name" value="HTH_MARR_2"/>
    <property type="match status" value="1"/>
</dbReference>
<dbReference type="PANTHER" id="PTHR33164">
    <property type="entry name" value="TRANSCRIPTIONAL REGULATOR, MARR FAMILY"/>
    <property type="match status" value="1"/>
</dbReference>
<dbReference type="Pfam" id="PF12802">
    <property type="entry name" value="MarR_2"/>
    <property type="match status" value="1"/>
</dbReference>
<dbReference type="Proteomes" id="UP001596112">
    <property type="component" value="Unassembled WGS sequence"/>
</dbReference>
<dbReference type="SMART" id="SM00347">
    <property type="entry name" value="HTH_MARR"/>
    <property type="match status" value="1"/>
</dbReference>
<gene>
    <name evidence="2" type="ORF">ACFQGO_03260</name>
</gene>
<dbReference type="RefSeq" id="WP_272167922.1">
    <property type="nucleotide sequence ID" value="NZ_JAQOSL010000001.1"/>
</dbReference>
<dbReference type="EMBL" id="JBHSNZ010000002">
    <property type="protein sequence ID" value="MFC5806531.1"/>
    <property type="molecule type" value="Genomic_DNA"/>
</dbReference>
<dbReference type="Gene3D" id="1.10.10.10">
    <property type="entry name" value="Winged helix-like DNA-binding domain superfamily/Winged helix DNA-binding domain"/>
    <property type="match status" value="1"/>
</dbReference>
<protein>
    <submittedName>
        <fullName evidence="2">MarR family winged helix-turn-helix transcriptional regulator</fullName>
    </submittedName>
</protein>
<accession>A0ABW1B186</accession>
<evidence type="ECO:0000313" key="3">
    <source>
        <dbReference type="Proteomes" id="UP001596112"/>
    </source>
</evidence>
<dbReference type="InterPro" id="IPR036390">
    <property type="entry name" value="WH_DNA-bd_sf"/>
</dbReference>
<dbReference type="SUPFAM" id="SSF46785">
    <property type="entry name" value="Winged helix' DNA-binding domain"/>
    <property type="match status" value="1"/>
</dbReference>
<feature type="domain" description="HTH marR-type" evidence="1">
    <location>
        <begin position="1"/>
        <end position="144"/>
    </location>
</feature>
<keyword evidence="3" id="KW-1185">Reference proteome</keyword>
<sequence>MQQQPLDPRDLDTGTLALFAGLAAASTVQDGLAAAGFPDLRMSHGYVFQHLLHARPTIGELAEKLDMTQQGASKAVAELERLGYAERLPDPQDARVRRVTLTPRGREAVAAARRARVALEERLRQRFGAPALDAARALLADLLDDLGGAAAVRRREVRPPR</sequence>
<name>A0ABW1B186_9ACTN</name>
<evidence type="ECO:0000313" key="2">
    <source>
        <dbReference type="EMBL" id="MFC5806531.1"/>
    </source>
</evidence>
<dbReference type="PANTHER" id="PTHR33164:SF99">
    <property type="entry name" value="MARR FAMILY REGULATORY PROTEIN"/>
    <property type="match status" value="1"/>
</dbReference>
<organism evidence="2 3">
    <name type="scientific">Streptomyces heilongjiangensis</name>
    <dbReference type="NCBI Taxonomy" id="945052"/>
    <lineage>
        <taxon>Bacteria</taxon>
        <taxon>Bacillati</taxon>
        <taxon>Actinomycetota</taxon>
        <taxon>Actinomycetes</taxon>
        <taxon>Kitasatosporales</taxon>
        <taxon>Streptomycetaceae</taxon>
        <taxon>Streptomyces</taxon>
    </lineage>
</organism>
<proteinExistence type="predicted"/>
<dbReference type="InterPro" id="IPR039422">
    <property type="entry name" value="MarR/SlyA-like"/>
</dbReference>
<dbReference type="InterPro" id="IPR000835">
    <property type="entry name" value="HTH_MarR-typ"/>
</dbReference>
<evidence type="ECO:0000259" key="1">
    <source>
        <dbReference type="PROSITE" id="PS50995"/>
    </source>
</evidence>
<dbReference type="InterPro" id="IPR036388">
    <property type="entry name" value="WH-like_DNA-bd_sf"/>
</dbReference>